<sequence length="422" mass="45947">MVTGGDLVAMVERLAPAGTSERPVRHQGILLLWAIGRAARGLPRLVRWTDAREELRPLLTALGREGSRPTPQYPFVALAETQWWEIPEVLEKPPRAHGSAPLKWLTKHNPLAGLPAEVYDLLATDVDARDAVVRALLHRFFRDSPTAEALRLTGLVGPLDGQASRSDPPLGLPKAVDLLRDLIGIELRTASGKPNTILRVRGDDVVVKTERSPEGQPVPVSAVQQGLDLLAARGSVRVVPDELGHRSSFVGAVLVVLPGARFTGKPAVVVLDELSVDDIAGDHHNGRVDSIAQVKVRLEQGRLRSLLAGGRTSAQCALCGDLFPLDFLIAAHIKKRASCTDDERRDLANVAMLACTFGCDALYESGWITVDDNGLVRTRPPDGVPQGNMRDRLNHLRGRSCTAYRPSSAPYFEWHRTTIFAT</sequence>
<evidence type="ECO:0000259" key="1">
    <source>
        <dbReference type="Pfam" id="PF26340"/>
    </source>
</evidence>
<reference evidence="2 3" key="1">
    <citation type="submission" date="2018-03" db="EMBL/GenBank/DDBJ databases">
        <title>Genomic Encyclopedia of Type Strains, Phase III (KMG-III): the genomes of soil and plant-associated and newly described type strains.</title>
        <authorList>
            <person name="Whitman W."/>
        </authorList>
    </citation>
    <scope>NUCLEOTIDE SEQUENCE [LARGE SCALE GENOMIC DNA]</scope>
    <source>
        <strain evidence="2 3">CGMCC 4.7097</strain>
    </source>
</reference>
<dbReference type="AlphaFoldDB" id="A0A2P8IEU1"/>
<evidence type="ECO:0000313" key="2">
    <source>
        <dbReference type="EMBL" id="PSL56986.1"/>
    </source>
</evidence>
<protein>
    <recommendedName>
        <fullName evidence="1">ScoMcrA-like DNA sulfur-binding domain-containing protein</fullName>
    </recommendedName>
</protein>
<dbReference type="Pfam" id="PF26340">
    <property type="entry name" value="DNA-SBD_ScoMcrA"/>
    <property type="match status" value="1"/>
</dbReference>
<feature type="domain" description="ScoMcrA-like DNA sulfur-binding" evidence="1">
    <location>
        <begin position="6"/>
        <end position="155"/>
    </location>
</feature>
<name>A0A2P8IEU1_SACCR</name>
<keyword evidence="3" id="KW-1185">Reference proteome</keyword>
<comment type="caution">
    <text evidence="2">The sequence shown here is derived from an EMBL/GenBank/DDBJ whole genome shotgun (WGS) entry which is preliminary data.</text>
</comment>
<dbReference type="Proteomes" id="UP000241118">
    <property type="component" value="Unassembled WGS sequence"/>
</dbReference>
<accession>A0A2P8IEU1</accession>
<proteinExistence type="predicted"/>
<dbReference type="EMBL" id="PYAX01000003">
    <property type="protein sequence ID" value="PSL56986.1"/>
    <property type="molecule type" value="Genomic_DNA"/>
</dbReference>
<evidence type="ECO:0000313" key="3">
    <source>
        <dbReference type="Proteomes" id="UP000241118"/>
    </source>
</evidence>
<gene>
    <name evidence="2" type="ORF">B0I31_103746</name>
</gene>
<organism evidence="2 3">
    <name type="scientific">Saccharothrix carnea</name>
    <dbReference type="NCBI Taxonomy" id="1280637"/>
    <lineage>
        <taxon>Bacteria</taxon>
        <taxon>Bacillati</taxon>
        <taxon>Actinomycetota</taxon>
        <taxon>Actinomycetes</taxon>
        <taxon>Pseudonocardiales</taxon>
        <taxon>Pseudonocardiaceae</taxon>
        <taxon>Saccharothrix</taxon>
    </lineage>
</organism>
<dbReference type="InterPro" id="IPR058813">
    <property type="entry name" value="DNA-SBD_ScoMcrA"/>
</dbReference>